<reference evidence="1 2" key="1">
    <citation type="journal article" date="2016" name="Nat. Commun.">
        <title>Thousands of microbial genomes shed light on interconnected biogeochemical processes in an aquifer system.</title>
        <authorList>
            <person name="Anantharaman K."/>
            <person name="Brown C.T."/>
            <person name="Hug L.A."/>
            <person name="Sharon I."/>
            <person name="Castelle C.J."/>
            <person name="Probst A.J."/>
            <person name="Thomas B.C."/>
            <person name="Singh A."/>
            <person name="Wilkins M.J."/>
            <person name="Karaoz U."/>
            <person name="Brodie E.L."/>
            <person name="Williams K.H."/>
            <person name="Hubbard S.S."/>
            <person name="Banfield J.F."/>
        </authorList>
    </citation>
    <scope>NUCLEOTIDE SEQUENCE [LARGE SCALE GENOMIC DNA]</scope>
</reference>
<evidence type="ECO:0000313" key="2">
    <source>
        <dbReference type="Proteomes" id="UP000178427"/>
    </source>
</evidence>
<proteinExistence type="predicted"/>
<dbReference type="Gene3D" id="2.40.70.10">
    <property type="entry name" value="Acid Proteases"/>
    <property type="match status" value="1"/>
</dbReference>
<dbReference type="STRING" id="1798513.A3A40_03480"/>
<dbReference type="Pfam" id="PF13650">
    <property type="entry name" value="Asp_protease_2"/>
    <property type="match status" value="1"/>
</dbReference>
<dbReference type="InterPro" id="IPR021109">
    <property type="entry name" value="Peptidase_aspartic_dom_sf"/>
</dbReference>
<dbReference type="SUPFAM" id="SSF50630">
    <property type="entry name" value="Acid proteases"/>
    <property type="match status" value="1"/>
</dbReference>
<organism evidence="1 2">
    <name type="scientific">Candidatus Kaiserbacteria bacterium RIFCSPLOWO2_01_FULL_54_20</name>
    <dbReference type="NCBI Taxonomy" id="1798513"/>
    <lineage>
        <taxon>Bacteria</taxon>
        <taxon>Candidatus Kaiseribacteriota</taxon>
    </lineage>
</organism>
<protein>
    <recommendedName>
        <fullName evidence="3">Peptidase A2 domain-containing protein</fullName>
    </recommendedName>
</protein>
<sequence length="139" mass="15126">MAWSKYKYTCQADGEGGFACDLPFIVVKLHLGSRTMRVTALIDSGCTTTHIRTDIASALGLDLSAAKEKNSSGITGSAIGKHLKMQIEIEGHGGPFESPAVFIPSLPVPMLLGQNNFFDKFNVKFEKQKASFFIERIAD</sequence>
<accession>A0A1F6EJX3</accession>
<name>A0A1F6EJX3_9BACT</name>
<gene>
    <name evidence="1" type="ORF">A3A40_03480</name>
</gene>
<dbReference type="Proteomes" id="UP000178427">
    <property type="component" value="Unassembled WGS sequence"/>
</dbReference>
<evidence type="ECO:0008006" key="3">
    <source>
        <dbReference type="Google" id="ProtNLM"/>
    </source>
</evidence>
<dbReference type="AlphaFoldDB" id="A0A1F6EJX3"/>
<comment type="caution">
    <text evidence="1">The sequence shown here is derived from an EMBL/GenBank/DDBJ whole genome shotgun (WGS) entry which is preliminary data.</text>
</comment>
<evidence type="ECO:0000313" key="1">
    <source>
        <dbReference type="EMBL" id="OGG73951.1"/>
    </source>
</evidence>
<dbReference type="EMBL" id="MFMA01000020">
    <property type="protein sequence ID" value="OGG73951.1"/>
    <property type="molecule type" value="Genomic_DNA"/>
</dbReference>